<reference evidence="2 3" key="1">
    <citation type="journal article" date="2015" name="Stand. Genomic Sci.">
        <title>Genomic Encyclopedia of Bacterial and Archaeal Type Strains, Phase III: the genomes of soil and plant-associated and newly described type strains.</title>
        <authorList>
            <person name="Whitman W.B."/>
            <person name="Woyke T."/>
            <person name="Klenk H.P."/>
            <person name="Zhou Y."/>
            <person name="Lilburn T.G."/>
            <person name="Beck B.J."/>
            <person name="De Vos P."/>
            <person name="Vandamme P."/>
            <person name="Eisen J.A."/>
            <person name="Garrity G."/>
            <person name="Hugenholtz P."/>
            <person name="Kyrpides N.C."/>
        </authorList>
    </citation>
    <scope>NUCLEOTIDE SEQUENCE [LARGE SCALE GENOMIC DNA]</scope>
    <source>
        <strain evidence="2 3">CGMCC 1.6847</strain>
    </source>
</reference>
<feature type="signal peptide" evidence="1">
    <location>
        <begin position="1"/>
        <end position="19"/>
    </location>
</feature>
<evidence type="ECO:0000313" key="3">
    <source>
        <dbReference type="Proteomes" id="UP000317519"/>
    </source>
</evidence>
<feature type="chain" id="PRO_5046131986" evidence="1">
    <location>
        <begin position="20"/>
        <end position="224"/>
    </location>
</feature>
<proteinExistence type="predicted"/>
<dbReference type="Proteomes" id="UP000317519">
    <property type="component" value="Unassembled WGS sequence"/>
</dbReference>
<evidence type="ECO:0000313" key="2">
    <source>
        <dbReference type="EMBL" id="TWI02252.1"/>
    </source>
</evidence>
<keyword evidence="3" id="KW-1185">Reference proteome</keyword>
<dbReference type="Pfam" id="PF09697">
    <property type="entry name" value="Porph_ging"/>
    <property type="match status" value="1"/>
</dbReference>
<evidence type="ECO:0000256" key="1">
    <source>
        <dbReference type="SAM" id="SignalP"/>
    </source>
</evidence>
<gene>
    <name evidence="2" type="ORF">IQ05_00493</name>
</gene>
<accession>A0ABY3FM37</accession>
<dbReference type="RefSeq" id="WP_144889443.1">
    <property type="nucleotide sequence ID" value="NZ_VLKO01000002.1"/>
</dbReference>
<keyword evidence="1" id="KW-0732">Signal</keyword>
<organism evidence="2 3">
    <name type="scientific">Flavobacterium tiangeerense</name>
    <dbReference type="NCBI Taxonomy" id="459471"/>
    <lineage>
        <taxon>Bacteria</taxon>
        <taxon>Pseudomonadati</taxon>
        <taxon>Bacteroidota</taxon>
        <taxon>Flavobacteriia</taxon>
        <taxon>Flavobacteriales</taxon>
        <taxon>Flavobacteriaceae</taxon>
        <taxon>Flavobacterium</taxon>
    </lineage>
</organism>
<name>A0ABY3FM37_9FLAO</name>
<comment type="caution">
    <text evidence="2">The sequence shown here is derived from an EMBL/GenBank/DDBJ whole genome shotgun (WGS) entry which is preliminary data.</text>
</comment>
<dbReference type="EMBL" id="VLKO01000002">
    <property type="protein sequence ID" value="TWI02252.1"/>
    <property type="molecule type" value="Genomic_DNA"/>
</dbReference>
<sequence length="224" mass="25573">MKKVVLIILFFISMPTSFSQTLRGIYINQTLEGVGDDSKLSETSKIPKVYEYVFHDNKSSQKLINSRGTTVDTLIQKYEKYDILVESTIKTVGISKSTIIKDFKANTYLRNFESDGTETYTQQPIPLYEWTITNETKMINGFNCKKATTNMNTGRRTFNVEAWFCEDVPINDGPISLNGLPGFIFEASSGKIFNFKFKNFTFSETEKTIIEPIKTVVKLEVLKN</sequence>
<dbReference type="NCBIfam" id="TIGR01200">
    <property type="entry name" value="GLPGLI"/>
    <property type="match status" value="1"/>
</dbReference>
<protein>
    <submittedName>
        <fullName evidence="2">GLPGLI family protein</fullName>
    </submittedName>
</protein>
<dbReference type="InterPro" id="IPR005901">
    <property type="entry name" value="GLPGLI"/>
</dbReference>